<keyword evidence="1" id="KW-0732">Signal</keyword>
<feature type="chain" id="PRO_5016771933" description="P pilus assembly protein, pilin FimA" evidence="1">
    <location>
        <begin position="21"/>
        <end position="178"/>
    </location>
</feature>
<dbReference type="PROSITE" id="PS51257">
    <property type="entry name" value="PROKAR_LIPOPROTEIN"/>
    <property type="match status" value="1"/>
</dbReference>
<dbReference type="InterPro" id="IPR016372">
    <property type="entry name" value="K88_fimbrial_pA"/>
</dbReference>
<name>A0A376DGA0_9GAMM</name>
<feature type="signal peptide" evidence="1">
    <location>
        <begin position="1"/>
        <end position="20"/>
    </location>
</feature>
<dbReference type="RefSeq" id="WP_024524966.1">
    <property type="nucleotide sequence ID" value="NZ_CP065626.1"/>
</dbReference>
<evidence type="ECO:0000313" key="3">
    <source>
        <dbReference type="Proteomes" id="UP000255248"/>
    </source>
</evidence>
<accession>A0A376DGA0</accession>
<dbReference type="STRING" id="93378.A9798_00400"/>
<dbReference type="InterPro" id="IPR008966">
    <property type="entry name" value="Adhesion_dom_sf"/>
</dbReference>
<protein>
    <recommendedName>
        <fullName evidence="4">P pilus assembly protein, pilin FimA</fullName>
    </recommendedName>
</protein>
<evidence type="ECO:0008006" key="4">
    <source>
        <dbReference type="Google" id="ProtNLM"/>
    </source>
</evidence>
<evidence type="ECO:0000313" key="2">
    <source>
        <dbReference type="EMBL" id="STC88584.1"/>
    </source>
</evidence>
<dbReference type="EMBL" id="UFXZ01000001">
    <property type="protein sequence ID" value="STC88584.1"/>
    <property type="molecule type" value="Genomic_DNA"/>
</dbReference>
<reference evidence="2 3" key="1">
    <citation type="submission" date="2018-06" db="EMBL/GenBank/DDBJ databases">
        <authorList>
            <consortium name="Pathogen Informatics"/>
            <person name="Doyle S."/>
        </authorList>
    </citation>
    <scope>NUCLEOTIDE SEQUENCE [LARGE SCALE GENOMIC DNA]</scope>
    <source>
        <strain evidence="2 3">NCTC12121</strain>
    </source>
</reference>
<dbReference type="SUPFAM" id="SSF49401">
    <property type="entry name" value="Bacterial adhesins"/>
    <property type="match status" value="1"/>
</dbReference>
<dbReference type="Proteomes" id="UP000255248">
    <property type="component" value="Unassembled WGS sequence"/>
</dbReference>
<proteinExistence type="predicted"/>
<dbReference type="AlphaFoldDB" id="A0A376DGA0"/>
<sequence>MKKNALLMLLLLAGAGCAHANVQRTLFRADLVASACHVAVEVPGGGNRLVFGTYRKSTRAAVPPQTFTVRLYERGASLPGCSAFRAGRLATLDFGNPGQLDAGGVVTHGAGDGIRIVVQARDAQADYRGPLTLSAHQVNYPVDFAARGQFSFQAQPHFPVAVVGGEYSGALTFVVSYQ</sequence>
<evidence type="ECO:0000256" key="1">
    <source>
        <dbReference type="SAM" id="SignalP"/>
    </source>
</evidence>
<organism evidence="2 3">
    <name type="scientific">Edwardsiella hoshinae</name>
    <dbReference type="NCBI Taxonomy" id="93378"/>
    <lineage>
        <taxon>Bacteria</taxon>
        <taxon>Pseudomonadati</taxon>
        <taxon>Pseudomonadota</taxon>
        <taxon>Gammaproteobacteria</taxon>
        <taxon>Enterobacterales</taxon>
        <taxon>Hafniaceae</taxon>
        <taxon>Edwardsiella</taxon>
    </lineage>
</organism>
<gene>
    <name evidence="2" type="ORF">NCTC12121_01849</name>
</gene>
<dbReference type="PIRSF" id="PIRSF002967">
    <property type="entry name" value="K88_fimbrial_pA"/>
    <property type="match status" value="1"/>
</dbReference>
<dbReference type="OrthoDB" id="6629782at2"/>